<feature type="compositionally biased region" description="Low complexity" evidence="2">
    <location>
        <begin position="336"/>
        <end position="356"/>
    </location>
</feature>
<accession>A0A1B6GSE9</accession>
<reference evidence="4" key="1">
    <citation type="submission" date="2015-11" db="EMBL/GenBank/DDBJ databases">
        <title>De novo transcriptome assembly of four potential Pierce s Disease insect vectors from Arizona vineyards.</title>
        <authorList>
            <person name="Tassone E.E."/>
        </authorList>
    </citation>
    <scope>NUCLEOTIDE SEQUENCE</scope>
</reference>
<gene>
    <name evidence="4" type="ORF">g.12855</name>
</gene>
<feature type="coiled-coil region" evidence="1">
    <location>
        <begin position="109"/>
        <end position="208"/>
    </location>
</feature>
<organism evidence="4">
    <name type="scientific">Cuerna arida</name>
    <dbReference type="NCBI Taxonomy" id="1464854"/>
    <lineage>
        <taxon>Eukaryota</taxon>
        <taxon>Metazoa</taxon>
        <taxon>Ecdysozoa</taxon>
        <taxon>Arthropoda</taxon>
        <taxon>Hexapoda</taxon>
        <taxon>Insecta</taxon>
        <taxon>Pterygota</taxon>
        <taxon>Neoptera</taxon>
        <taxon>Paraneoptera</taxon>
        <taxon>Hemiptera</taxon>
        <taxon>Auchenorrhyncha</taxon>
        <taxon>Membracoidea</taxon>
        <taxon>Cicadellidae</taxon>
        <taxon>Cicadellinae</taxon>
        <taxon>Proconiini</taxon>
        <taxon>Cuerna</taxon>
    </lineage>
</organism>
<evidence type="ECO:0000256" key="2">
    <source>
        <dbReference type="SAM" id="MobiDB-lite"/>
    </source>
</evidence>
<feature type="region of interest" description="Disordered" evidence="2">
    <location>
        <begin position="313"/>
        <end position="370"/>
    </location>
</feature>
<keyword evidence="1" id="KW-0175">Coiled coil</keyword>
<dbReference type="EMBL" id="GECZ01004418">
    <property type="protein sequence ID" value="JAS65351.1"/>
    <property type="molecule type" value="Transcribed_RNA"/>
</dbReference>
<dbReference type="AlphaFoldDB" id="A0A1B6GSE9"/>
<keyword evidence="3" id="KW-0732">Signal</keyword>
<feature type="non-terminal residue" evidence="4">
    <location>
        <position position="1"/>
    </location>
</feature>
<protein>
    <submittedName>
        <fullName evidence="4">Uncharacterized protein</fullName>
    </submittedName>
</protein>
<proteinExistence type="predicted"/>
<evidence type="ECO:0000313" key="4">
    <source>
        <dbReference type="EMBL" id="JAS65351.1"/>
    </source>
</evidence>
<feature type="chain" id="PRO_5008583790" evidence="3">
    <location>
        <begin position="21"/>
        <end position="370"/>
    </location>
</feature>
<evidence type="ECO:0000256" key="1">
    <source>
        <dbReference type="SAM" id="Coils"/>
    </source>
</evidence>
<evidence type="ECO:0000256" key="3">
    <source>
        <dbReference type="SAM" id="SignalP"/>
    </source>
</evidence>
<name>A0A1B6GSE9_9HEMI</name>
<sequence>QINLSLLLLCELSVFNVPQCVNFTNWFIRIKKFKMDQLNSDPVSGVLQEIKQIINGFEEGKKTQNELSGFVTLLQEELKLARDAERSTEFKKSRCQAFLSQQQEVIVNLLHVKEENENLKSTVTQLETTITDIQNSSMADHVKKDAEIQQIRQDYLKELIKIQEEADAQAMKIKAELNSTVEELRESLAKKDQEIISLEAEIKDMKDRAAVNVDIFQKKLADQERKHQAELETWKVAELNQSMYQEVQSSGVLQYEARSSYQPGRSAWEHPYQHPTTPTQSFISRVRNVQQRPIQHNIVHPLQAYQKNAGFHSPGRFYLENPNHNTGAERGEDNTENPTNNPNSSSARQKPKILVPSKKKKLFHPSMNIL</sequence>
<feature type="signal peptide" evidence="3">
    <location>
        <begin position="1"/>
        <end position="20"/>
    </location>
</feature>